<evidence type="ECO:0000256" key="6">
    <source>
        <dbReference type="ARBA" id="ARBA00022679"/>
    </source>
</evidence>
<dbReference type="PANTHER" id="PTHR45753:SF3">
    <property type="entry name" value="ORNITHINE TRANSCARBAMYLASE, MITOCHONDRIAL"/>
    <property type="match status" value="1"/>
</dbReference>
<organism evidence="10 11">
    <name type="scientific">Hesseltinella vesiculosa</name>
    <dbReference type="NCBI Taxonomy" id="101127"/>
    <lineage>
        <taxon>Eukaryota</taxon>
        <taxon>Fungi</taxon>
        <taxon>Fungi incertae sedis</taxon>
        <taxon>Mucoromycota</taxon>
        <taxon>Mucoromycotina</taxon>
        <taxon>Mucoromycetes</taxon>
        <taxon>Mucorales</taxon>
        <taxon>Cunninghamellaceae</taxon>
        <taxon>Hesseltinella</taxon>
    </lineage>
</organism>
<keyword evidence="6 7" id="KW-0808">Transferase</keyword>
<dbReference type="PANTHER" id="PTHR45753">
    <property type="entry name" value="ORNITHINE CARBAMOYLTRANSFERASE, MITOCHONDRIAL"/>
    <property type="match status" value="1"/>
</dbReference>
<evidence type="ECO:0000259" key="9">
    <source>
        <dbReference type="Pfam" id="PF02729"/>
    </source>
</evidence>
<evidence type="ECO:0000256" key="4">
    <source>
        <dbReference type="ARBA" id="ARBA00022571"/>
    </source>
</evidence>
<keyword evidence="5" id="KW-0028">Amino-acid biosynthesis</keyword>
<dbReference type="EMBL" id="MCGT01000004">
    <property type="protein sequence ID" value="ORX60360.1"/>
    <property type="molecule type" value="Genomic_DNA"/>
</dbReference>
<keyword evidence="4" id="KW-0055">Arginine biosynthesis</keyword>
<dbReference type="InterPro" id="IPR006132">
    <property type="entry name" value="Asp/Orn_carbamoyltranf_P-bd"/>
</dbReference>
<feature type="domain" description="Aspartate/ornithine carbamoyltransferase Asp/Orn-binding" evidence="8">
    <location>
        <begin position="208"/>
        <end position="362"/>
    </location>
</feature>
<protein>
    <recommendedName>
        <fullName evidence="3">ornithine carbamoyltransferase</fullName>
        <ecNumber evidence="3">2.1.3.3</ecNumber>
    </recommendedName>
</protein>
<evidence type="ECO:0000313" key="10">
    <source>
        <dbReference type="EMBL" id="ORX60360.1"/>
    </source>
</evidence>
<evidence type="ECO:0000313" key="11">
    <source>
        <dbReference type="Proteomes" id="UP000242146"/>
    </source>
</evidence>
<dbReference type="AlphaFoldDB" id="A0A1X2GS98"/>
<keyword evidence="11" id="KW-1185">Reference proteome</keyword>
<dbReference type="NCBIfam" id="TIGR00658">
    <property type="entry name" value="orni_carb_tr"/>
    <property type="match status" value="1"/>
</dbReference>
<dbReference type="GO" id="GO:0042450">
    <property type="term" value="P:L-arginine biosynthetic process via ornithine"/>
    <property type="evidence" value="ECO:0007669"/>
    <property type="project" value="TreeGrafter"/>
</dbReference>
<dbReference type="PROSITE" id="PS00097">
    <property type="entry name" value="CARBAMOYLTRANSFERASE"/>
    <property type="match status" value="1"/>
</dbReference>
<evidence type="ECO:0000259" key="8">
    <source>
        <dbReference type="Pfam" id="PF00185"/>
    </source>
</evidence>
<dbReference type="InterPro" id="IPR002292">
    <property type="entry name" value="Orn/put_carbamltrans"/>
</dbReference>
<dbReference type="InterPro" id="IPR036901">
    <property type="entry name" value="Asp/Orn_carbamoylTrfase_sf"/>
</dbReference>
<dbReference type="STRING" id="101127.A0A1X2GS98"/>
<evidence type="ECO:0000256" key="7">
    <source>
        <dbReference type="RuleBase" id="RU003634"/>
    </source>
</evidence>
<dbReference type="Proteomes" id="UP000242146">
    <property type="component" value="Unassembled WGS sequence"/>
</dbReference>
<dbReference type="InterPro" id="IPR006131">
    <property type="entry name" value="Asp_carbamoyltransf_Asp/Orn-bd"/>
</dbReference>
<dbReference type="GO" id="GO:0016597">
    <property type="term" value="F:amino acid binding"/>
    <property type="evidence" value="ECO:0007669"/>
    <property type="project" value="InterPro"/>
</dbReference>
<comment type="similarity">
    <text evidence="2">Belongs to the aspartate/ornithine carbamoyltransferase superfamily. OTCase family.</text>
</comment>
<evidence type="ECO:0000256" key="5">
    <source>
        <dbReference type="ARBA" id="ARBA00022605"/>
    </source>
</evidence>
<dbReference type="GO" id="GO:0005739">
    <property type="term" value="C:mitochondrion"/>
    <property type="evidence" value="ECO:0007669"/>
    <property type="project" value="TreeGrafter"/>
</dbReference>
<dbReference type="EC" id="2.1.3.3" evidence="3"/>
<dbReference type="GO" id="GO:0019240">
    <property type="term" value="P:citrulline biosynthetic process"/>
    <property type="evidence" value="ECO:0007669"/>
    <property type="project" value="TreeGrafter"/>
</dbReference>
<reference evidence="10 11" key="1">
    <citation type="submission" date="2016-07" db="EMBL/GenBank/DDBJ databases">
        <title>Pervasive Adenine N6-methylation of Active Genes in Fungi.</title>
        <authorList>
            <consortium name="DOE Joint Genome Institute"/>
            <person name="Mondo S.J."/>
            <person name="Dannebaum R.O."/>
            <person name="Kuo R.C."/>
            <person name="Labutti K."/>
            <person name="Haridas S."/>
            <person name="Kuo A."/>
            <person name="Salamov A."/>
            <person name="Ahrendt S.R."/>
            <person name="Lipzen A."/>
            <person name="Sullivan W."/>
            <person name="Andreopoulos W.B."/>
            <person name="Clum A."/>
            <person name="Lindquist E."/>
            <person name="Daum C."/>
            <person name="Ramamoorthy G.K."/>
            <person name="Gryganskyi A."/>
            <person name="Culley D."/>
            <person name="Magnuson J.K."/>
            <person name="James T.Y."/>
            <person name="O'Malley M.A."/>
            <person name="Stajich J.E."/>
            <person name="Spatafora J.W."/>
            <person name="Visel A."/>
            <person name="Grigoriev I.V."/>
        </authorList>
    </citation>
    <scope>NUCLEOTIDE SEQUENCE [LARGE SCALE GENOMIC DNA]</scope>
    <source>
        <strain evidence="10 11">NRRL 3301</strain>
    </source>
</reference>
<dbReference type="FunFam" id="3.40.50.1370:FF:000009">
    <property type="entry name" value="Ornithine carbamoyltransferase, mitochondrial"/>
    <property type="match status" value="1"/>
</dbReference>
<dbReference type="PRINTS" id="PR00100">
    <property type="entry name" value="AOTCASE"/>
</dbReference>
<comment type="caution">
    <text evidence="10">The sequence shown here is derived from an EMBL/GenBank/DDBJ whole genome shotgun (WGS) entry which is preliminary data.</text>
</comment>
<evidence type="ECO:0000256" key="1">
    <source>
        <dbReference type="ARBA" id="ARBA00004975"/>
    </source>
</evidence>
<dbReference type="NCBIfam" id="NF001986">
    <property type="entry name" value="PRK00779.1"/>
    <property type="match status" value="1"/>
</dbReference>
<comment type="pathway">
    <text evidence="1">Amino-acid biosynthesis; L-arginine biosynthesis; L-arginine from L-ornithine and carbamoyl phosphate: step 1/3.</text>
</comment>
<evidence type="ECO:0000256" key="2">
    <source>
        <dbReference type="ARBA" id="ARBA00007805"/>
    </source>
</evidence>
<dbReference type="InterPro" id="IPR006130">
    <property type="entry name" value="Asp/Orn_carbamoylTrfase"/>
</dbReference>
<name>A0A1X2GS98_9FUNG</name>
<feature type="domain" description="Aspartate/ornithine carbamoyltransferase carbamoyl-P binding" evidence="9">
    <location>
        <begin position="39"/>
        <end position="182"/>
    </location>
</feature>
<evidence type="ECO:0000256" key="3">
    <source>
        <dbReference type="ARBA" id="ARBA00013007"/>
    </source>
</evidence>
<dbReference type="PRINTS" id="PR00102">
    <property type="entry name" value="OTCASE"/>
</dbReference>
<sequence>MATLLQPFKATFKKASQQHYPLRAAASFSFSTLTPAPNHFITTADYSADQLLNLVDRAIQLKVQSKYQHPAPQAQAPLAGKTLALLFSKLSTRTRVATETSMAYLGGHAMFLGSRDIQLGTNESLTDTSRVISSMVDGIMARVGEHAEIELLAKESNVPVINALSAKYHPTQILADLMTLHEHIHHRQQGVKDQYTAHQQHPRETLSGLKVAWVGDGNNILQEMLVSFPKLGINLSAACPIGYECDQDVIDIAIKDSEKTKAELTFTNDPQVAIKDADIVVTDTWISMGQEEEKATRLSDFAGYQVTMDMVNKAGAKPDWAFMHCLPRKQEEVDDEVFYSNRSLVFPEAENRKWTIMAVIDALLVKGRIE</sequence>
<dbReference type="Gene3D" id="3.40.50.1370">
    <property type="entry name" value="Aspartate/ornithine carbamoyltransferase"/>
    <property type="match status" value="2"/>
</dbReference>
<dbReference type="Pfam" id="PF00185">
    <property type="entry name" value="OTCace"/>
    <property type="match status" value="1"/>
</dbReference>
<gene>
    <name evidence="10" type="ORF">DM01DRAFT_1332521</name>
</gene>
<dbReference type="Pfam" id="PF02729">
    <property type="entry name" value="OTCace_N"/>
    <property type="match status" value="1"/>
</dbReference>
<accession>A0A1X2GS98</accession>
<dbReference type="OrthoDB" id="10252326at2759"/>
<proteinExistence type="inferred from homology"/>
<dbReference type="SUPFAM" id="SSF53671">
    <property type="entry name" value="Aspartate/ornithine carbamoyltransferase"/>
    <property type="match status" value="1"/>
</dbReference>
<dbReference type="GO" id="GO:0004585">
    <property type="term" value="F:ornithine carbamoyltransferase activity"/>
    <property type="evidence" value="ECO:0007669"/>
    <property type="project" value="UniProtKB-EC"/>
</dbReference>